<accession>A0AAN6RB84</accession>
<protein>
    <submittedName>
        <fullName evidence="1">Uncharacterized protein</fullName>
    </submittedName>
</protein>
<organism evidence="1 2">
    <name type="scientific">Pseudopithomyces chartarum</name>
    <dbReference type="NCBI Taxonomy" id="1892770"/>
    <lineage>
        <taxon>Eukaryota</taxon>
        <taxon>Fungi</taxon>
        <taxon>Dikarya</taxon>
        <taxon>Ascomycota</taxon>
        <taxon>Pezizomycotina</taxon>
        <taxon>Dothideomycetes</taxon>
        <taxon>Pleosporomycetidae</taxon>
        <taxon>Pleosporales</taxon>
        <taxon>Massarineae</taxon>
        <taxon>Didymosphaeriaceae</taxon>
        <taxon>Pseudopithomyces</taxon>
    </lineage>
</organism>
<name>A0AAN6RB84_9PLEO</name>
<evidence type="ECO:0000313" key="2">
    <source>
        <dbReference type="Proteomes" id="UP001280581"/>
    </source>
</evidence>
<dbReference type="AlphaFoldDB" id="A0AAN6RB84"/>
<keyword evidence="2" id="KW-1185">Reference proteome</keyword>
<dbReference type="EMBL" id="WVTA01000018">
    <property type="protein sequence ID" value="KAK3197786.1"/>
    <property type="molecule type" value="Genomic_DNA"/>
</dbReference>
<gene>
    <name evidence="1" type="ORF">GRF29_216g1283773</name>
</gene>
<dbReference type="Proteomes" id="UP001280581">
    <property type="component" value="Unassembled WGS sequence"/>
</dbReference>
<reference evidence="1 2" key="1">
    <citation type="submission" date="2021-02" db="EMBL/GenBank/DDBJ databases">
        <title>Genome assembly of Pseudopithomyces chartarum.</title>
        <authorList>
            <person name="Jauregui R."/>
            <person name="Singh J."/>
            <person name="Voisey C."/>
        </authorList>
    </citation>
    <scope>NUCLEOTIDE SEQUENCE [LARGE SCALE GENOMIC DNA]</scope>
    <source>
        <strain evidence="1 2">AGR01</strain>
    </source>
</reference>
<evidence type="ECO:0000313" key="1">
    <source>
        <dbReference type="EMBL" id="KAK3197786.1"/>
    </source>
</evidence>
<comment type="caution">
    <text evidence="1">The sequence shown here is derived from an EMBL/GenBank/DDBJ whole genome shotgun (WGS) entry which is preliminary data.</text>
</comment>
<sequence>MEDTEVKINTRQMRYTGEALAALKRSGVDENLRSHDQCEDSTHSTTQFNIQSFQYPGRVWIESAYERRAPQSAKSRHIGEYALTSPVAPWVLNALHAYKPLAEVLEFIEPFAQQYHNLIEHERATTAGHHDIDAIELTYQCTLEICAAILLAADRTDDPVILDPQLHASQAGGDDHFTPWGHLLTGMECDPPIIVQFPFYLLMCQAFSLEPVHLREDYVYTALTGVDWARGQGKFSRRFEAFEKLAREAVPTLDDTRSGEDRSFWRLALGYLRAMNLTENKRELKAPRKAAIEHGLSHDLVMLARAFDTIGSAYMARDGAAFLDDAGIDSILGSAVPNDVMDLHTDIFTGETRNLLRLLYPSGLNIEEAMQTTSTILSSMLCEIVRGHHRARLHNREDGRISSTSPPYSFSRARHRRIFQTLELYIDRYPQFWEWTWSIYSLAKSQLTSAGLSEPLVCGLKRSIARGSLPPSPPNSFLHLWYSMIEDGAAQLSSPKPLGVSPDVAHVIREIHGLWHTQLLQPDKAPGWGREFDQRSDELLGEAGKILGNRGDVEEDTYRFAIAYGRLSMGLPYVAYHAVDAIIMAFGAVGVEEAGRMGTP</sequence>
<proteinExistence type="predicted"/>